<evidence type="ECO:0000313" key="2">
    <source>
        <dbReference type="Proteomes" id="UP000012043"/>
    </source>
</evidence>
<name>J2ICG7_9ALTE</name>
<evidence type="ECO:0000313" key="1">
    <source>
        <dbReference type="EMBL" id="EJI84329.1"/>
    </source>
</evidence>
<proteinExistence type="predicted"/>
<protein>
    <submittedName>
        <fullName evidence="1">Uncharacterized protein</fullName>
    </submittedName>
</protein>
<accession>J2ICG7</accession>
<reference evidence="1 2" key="1">
    <citation type="journal article" date="2012" name="J. Bacteriol.">
        <title>Genome Sequence of Pectin-Degrading Alishewanella aestuarii Strain B11T, Isolated from Tidal Flat Sediment.</title>
        <authorList>
            <person name="Jung J."/>
            <person name="Choi S."/>
            <person name="Chun J."/>
            <person name="Park W."/>
        </authorList>
    </citation>
    <scope>NUCLEOTIDE SEQUENCE [LARGE SCALE GENOMIC DNA]</scope>
    <source>
        <strain evidence="1 2">B11</strain>
    </source>
</reference>
<organism evidence="1 2">
    <name type="scientific">Alishewanella aestuarii B11</name>
    <dbReference type="NCBI Taxonomy" id="1197174"/>
    <lineage>
        <taxon>Bacteria</taxon>
        <taxon>Pseudomonadati</taxon>
        <taxon>Pseudomonadota</taxon>
        <taxon>Gammaproteobacteria</taxon>
        <taxon>Alteromonadales</taxon>
        <taxon>Alteromonadaceae</taxon>
        <taxon>Alishewanella</taxon>
    </lineage>
</organism>
<dbReference type="AlphaFoldDB" id="J2ICG7"/>
<gene>
    <name evidence="1" type="ORF">AEST_28750</name>
</gene>
<dbReference type="EMBL" id="ALAB01000038">
    <property type="protein sequence ID" value="EJI84329.1"/>
    <property type="molecule type" value="Genomic_DNA"/>
</dbReference>
<keyword evidence="2" id="KW-1185">Reference proteome</keyword>
<sequence>MLSVQLITPSNCSQIAFISFIVYQQKYLSIPKKIFTVVSAALAINKQKIVR</sequence>
<dbReference type="Proteomes" id="UP000012043">
    <property type="component" value="Unassembled WGS sequence"/>
</dbReference>
<comment type="caution">
    <text evidence="1">The sequence shown here is derived from an EMBL/GenBank/DDBJ whole genome shotgun (WGS) entry which is preliminary data.</text>
</comment>